<dbReference type="Gramene" id="mRNA:HanXRQr2_Chr11g0498541">
    <property type="protein sequence ID" value="mRNA:HanXRQr2_Chr11g0498541"/>
    <property type="gene ID" value="HanXRQr2_Chr11g0498541"/>
</dbReference>
<reference evidence="1" key="1">
    <citation type="journal article" date="2017" name="Nature">
        <title>The sunflower genome provides insights into oil metabolism, flowering and Asterid evolution.</title>
        <authorList>
            <person name="Badouin H."/>
            <person name="Gouzy J."/>
            <person name="Grassa C.J."/>
            <person name="Murat F."/>
            <person name="Staton S.E."/>
            <person name="Cottret L."/>
            <person name="Lelandais-Briere C."/>
            <person name="Owens G.L."/>
            <person name="Carrere S."/>
            <person name="Mayjonade B."/>
            <person name="Legrand L."/>
            <person name="Gill N."/>
            <person name="Kane N.C."/>
            <person name="Bowers J.E."/>
            <person name="Hubner S."/>
            <person name="Bellec A."/>
            <person name="Berard A."/>
            <person name="Berges H."/>
            <person name="Blanchet N."/>
            <person name="Boniface M.C."/>
            <person name="Brunel D."/>
            <person name="Catrice O."/>
            <person name="Chaidir N."/>
            <person name="Claudel C."/>
            <person name="Donnadieu C."/>
            <person name="Faraut T."/>
            <person name="Fievet G."/>
            <person name="Helmstetter N."/>
            <person name="King M."/>
            <person name="Knapp S.J."/>
            <person name="Lai Z."/>
            <person name="Le Paslier M.C."/>
            <person name="Lippi Y."/>
            <person name="Lorenzon L."/>
            <person name="Mandel J.R."/>
            <person name="Marage G."/>
            <person name="Marchand G."/>
            <person name="Marquand E."/>
            <person name="Bret-Mestries E."/>
            <person name="Morien E."/>
            <person name="Nambeesan S."/>
            <person name="Nguyen T."/>
            <person name="Pegot-Espagnet P."/>
            <person name="Pouilly N."/>
            <person name="Raftis F."/>
            <person name="Sallet E."/>
            <person name="Schiex T."/>
            <person name="Thomas J."/>
            <person name="Vandecasteele C."/>
            <person name="Vares D."/>
            <person name="Vear F."/>
            <person name="Vautrin S."/>
            <person name="Crespi M."/>
            <person name="Mangin B."/>
            <person name="Burke J.M."/>
            <person name="Salse J."/>
            <person name="Munos S."/>
            <person name="Vincourt P."/>
            <person name="Rieseberg L.H."/>
            <person name="Langlade N.B."/>
        </authorList>
    </citation>
    <scope>NUCLEOTIDE SEQUENCE</scope>
    <source>
        <tissue evidence="1">Leaves</tissue>
    </source>
</reference>
<organism evidence="1 2">
    <name type="scientific">Helianthus annuus</name>
    <name type="common">Common sunflower</name>
    <dbReference type="NCBI Taxonomy" id="4232"/>
    <lineage>
        <taxon>Eukaryota</taxon>
        <taxon>Viridiplantae</taxon>
        <taxon>Streptophyta</taxon>
        <taxon>Embryophyta</taxon>
        <taxon>Tracheophyta</taxon>
        <taxon>Spermatophyta</taxon>
        <taxon>Magnoliopsida</taxon>
        <taxon>eudicotyledons</taxon>
        <taxon>Gunneridae</taxon>
        <taxon>Pentapetalae</taxon>
        <taxon>asterids</taxon>
        <taxon>campanulids</taxon>
        <taxon>Asterales</taxon>
        <taxon>Asteraceae</taxon>
        <taxon>Asteroideae</taxon>
        <taxon>Heliantheae alliance</taxon>
        <taxon>Heliantheae</taxon>
        <taxon>Helianthus</taxon>
    </lineage>
</organism>
<gene>
    <name evidence="1" type="ORF">HanXRQr2_Chr11g0498541</name>
</gene>
<proteinExistence type="predicted"/>
<comment type="caution">
    <text evidence="1">The sequence shown here is derived from an EMBL/GenBank/DDBJ whole genome shotgun (WGS) entry which is preliminary data.</text>
</comment>
<evidence type="ECO:0000313" key="1">
    <source>
        <dbReference type="EMBL" id="KAF5782653.1"/>
    </source>
</evidence>
<name>A0A9K3HQL2_HELAN</name>
<accession>A0A9K3HQL2</accession>
<reference evidence="1" key="2">
    <citation type="submission" date="2020-06" db="EMBL/GenBank/DDBJ databases">
        <title>Helianthus annuus Genome sequencing and assembly Release 2.</title>
        <authorList>
            <person name="Gouzy J."/>
            <person name="Langlade N."/>
            <person name="Munos S."/>
        </authorList>
    </citation>
    <scope>NUCLEOTIDE SEQUENCE</scope>
    <source>
        <tissue evidence="1">Leaves</tissue>
    </source>
</reference>
<dbReference type="Proteomes" id="UP000215914">
    <property type="component" value="Unassembled WGS sequence"/>
</dbReference>
<evidence type="ECO:0000313" key="2">
    <source>
        <dbReference type="Proteomes" id="UP000215914"/>
    </source>
</evidence>
<dbReference type="EMBL" id="MNCJ02000326">
    <property type="protein sequence ID" value="KAF5782653.1"/>
    <property type="molecule type" value="Genomic_DNA"/>
</dbReference>
<keyword evidence="2" id="KW-1185">Reference proteome</keyword>
<dbReference type="AlphaFoldDB" id="A0A9K3HQL2"/>
<sequence>MNQSFRLKLMLLEASIVQFDPLHNICCVYDEKLPKMAVFKEILEFMKRLPIQKSLMNQHLVFESHIEHLWKNAKYDEESKTITSIVSLDGKDKPIIITKQLVREVLDFPDDENSPTKFPEGW</sequence>
<protein>
    <submittedName>
        <fullName evidence="1">Uncharacterized protein</fullName>
    </submittedName>
</protein>